<dbReference type="GO" id="GO:0016020">
    <property type="term" value="C:membrane"/>
    <property type="evidence" value="ECO:0007669"/>
    <property type="project" value="UniProtKB-SubCell"/>
</dbReference>
<dbReference type="Proteomes" id="UP000095282">
    <property type="component" value="Unplaced"/>
</dbReference>
<dbReference type="STRING" id="1561998.A0A1I7UVK9"/>
<keyword evidence="4" id="KW-0472">Membrane</keyword>
<comment type="subcellular location">
    <subcellularLocation>
        <location evidence="1">Membrane</location>
        <topology evidence="1">Single-pass membrane protein</topology>
    </subcellularLocation>
</comment>
<dbReference type="WBParaSite" id="Csp11.Scaffold630.g19788.t2">
    <property type="protein sequence ID" value="Csp11.Scaffold630.g19788.t2"/>
    <property type="gene ID" value="Csp11.Scaffold630.g19788"/>
</dbReference>
<evidence type="ECO:0000256" key="4">
    <source>
        <dbReference type="ARBA" id="ARBA00023136"/>
    </source>
</evidence>
<name>A0A1I7UVK9_9PELO</name>
<keyword evidence="5" id="KW-1185">Reference proteome</keyword>
<keyword evidence="2" id="KW-0812">Transmembrane</keyword>
<dbReference type="PANTHER" id="PTHR15407:SF40">
    <property type="entry name" value="FUKUTIN"/>
    <property type="match status" value="1"/>
</dbReference>
<evidence type="ECO:0000256" key="2">
    <source>
        <dbReference type="ARBA" id="ARBA00022692"/>
    </source>
</evidence>
<dbReference type="InterPro" id="IPR009644">
    <property type="entry name" value="FKTN/MNN4/W02B3.4-1"/>
</dbReference>
<protein>
    <submittedName>
        <fullName evidence="6">LicD family protein</fullName>
    </submittedName>
</protein>
<keyword evidence="3" id="KW-1133">Transmembrane helix</keyword>
<reference evidence="6" key="1">
    <citation type="submission" date="2016-11" db="UniProtKB">
        <authorList>
            <consortium name="WormBaseParasite"/>
        </authorList>
    </citation>
    <scope>IDENTIFICATION</scope>
</reference>
<evidence type="ECO:0000256" key="1">
    <source>
        <dbReference type="ARBA" id="ARBA00004167"/>
    </source>
</evidence>
<dbReference type="AlphaFoldDB" id="A0A1I7UVK9"/>
<organism evidence="5 6">
    <name type="scientific">Caenorhabditis tropicalis</name>
    <dbReference type="NCBI Taxonomy" id="1561998"/>
    <lineage>
        <taxon>Eukaryota</taxon>
        <taxon>Metazoa</taxon>
        <taxon>Ecdysozoa</taxon>
        <taxon>Nematoda</taxon>
        <taxon>Chromadorea</taxon>
        <taxon>Rhabditida</taxon>
        <taxon>Rhabditina</taxon>
        <taxon>Rhabditomorpha</taxon>
        <taxon>Rhabditoidea</taxon>
        <taxon>Rhabditidae</taxon>
        <taxon>Peloderinae</taxon>
        <taxon>Caenorhabditis</taxon>
    </lineage>
</organism>
<evidence type="ECO:0000256" key="3">
    <source>
        <dbReference type="ARBA" id="ARBA00022989"/>
    </source>
</evidence>
<evidence type="ECO:0000313" key="5">
    <source>
        <dbReference type="Proteomes" id="UP000095282"/>
    </source>
</evidence>
<dbReference type="PANTHER" id="PTHR15407">
    <property type="entry name" value="FUKUTIN-RELATED"/>
    <property type="match status" value="1"/>
</dbReference>
<sequence>MTMSRDTTRNKYLIFFRNFLFPPREPIPAIESVNALAKLRDEMLEFGIFPFLNGGTFLGWYRECSVIPHTTDMDIVVNDSFELTLIPKTGFKTPIDLFLMYKEFNNGTENRWVGGLTTTGVKYKYIYPEYDPFCAGDLMGHLFWITCTPEQKIKKEYGPYWYLDENSSKYIWNAAKNSIENGRFTREQMKTETYNEYKI</sequence>
<accession>A0A1I7UVK9</accession>
<proteinExistence type="predicted"/>
<evidence type="ECO:0000313" key="6">
    <source>
        <dbReference type="WBParaSite" id="Csp11.Scaffold630.g19788.t2"/>
    </source>
</evidence>